<comment type="caution">
    <text evidence="1">The sequence shown here is derived from an EMBL/GenBank/DDBJ whole genome shotgun (WGS) entry which is preliminary data.</text>
</comment>
<name>U7QFE4_9CYAN</name>
<evidence type="ECO:0000313" key="2">
    <source>
        <dbReference type="Proteomes" id="UP000017127"/>
    </source>
</evidence>
<evidence type="ECO:0000313" key="1">
    <source>
        <dbReference type="EMBL" id="ERT06669.1"/>
    </source>
</evidence>
<dbReference type="Proteomes" id="UP000017127">
    <property type="component" value="Unassembled WGS sequence"/>
</dbReference>
<gene>
    <name evidence="1" type="ORF">M595_3341</name>
</gene>
<sequence length="48" mass="5381">MTLSQAISWSSNNDRFSLNQLTSNGEIIVYEATDEDGNREDVKTKQSS</sequence>
<organism evidence="1 2">
    <name type="scientific">Lyngbya aestuarii BL J</name>
    <dbReference type="NCBI Taxonomy" id="1348334"/>
    <lineage>
        <taxon>Bacteria</taxon>
        <taxon>Bacillati</taxon>
        <taxon>Cyanobacteriota</taxon>
        <taxon>Cyanophyceae</taxon>
        <taxon>Oscillatoriophycideae</taxon>
        <taxon>Oscillatoriales</taxon>
        <taxon>Microcoleaceae</taxon>
        <taxon>Lyngbya</taxon>
    </lineage>
</organism>
<protein>
    <submittedName>
        <fullName evidence="1">Uncharacterized protein</fullName>
    </submittedName>
</protein>
<dbReference type="EMBL" id="AUZM01000032">
    <property type="protein sequence ID" value="ERT06669.1"/>
    <property type="molecule type" value="Genomic_DNA"/>
</dbReference>
<dbReference type="AlphaFoldDB" id="U7QFE4"/>
<proteinExistence type="predicted"/>
<keyword evidence="2" id="KW-1185">Reference proteome</keyword>
<accession>U7QFE4</accession>
<reference evidence="1 2" key="1">
    <citation type="journal article" date="2013" name="Front. Microbiol.">
        <title>Comparative genomic analyses of the cyanobacterium, Lyngbya aestuarii BL J, a powerful hydrogen producer.</title>
        <authorList>
            <person name="Kothari A."/>
            <person name="Vaughn M."/>
            <person name="Garcia-Pichel F."/>
        </authorList>
    </citation>
    <scope>NUCLEOTIDE SEQUENCE [LARGE SCALE GENOMIC DNA]</scope>
    <source>
        <strain evidence="1 2">BL J</strain>
    </source>
</reference>